<proteinExistence type="inferred from homology"/>
<dbReference type="GO" id="GO:0009379">
    <property type="term" value="C:Holliday junction helicase complex"/>
    <property type="evidence" value="ECO:0007669"/>
    <property type="project" value="InterPro"/>
</dbReference>
<comment type="caution">
    <text evidence="8">The sequence shown here is derived from an EMBL/GenBank/DDBJ whole genome shotgun (WGS) entry which is preliminary data.</text>
</comment>
<dbReference type="eggNOG" id="COG0632">
    <property type="taxonomic scope" value="Bacteria"/>
</dbReference>
<dbReference type="NCBIfam" id="TIGR00084">
    <property type="entry name" value="ruvA"/>
    <property type="match status" value="1"/>
</dbReference>
<keyword evidence="3 6" id="KW-0238">DNA-binding</keyword>
<dbReference type="STRING" id="546262.NEICINOT_04330"/>
<evidence type="ECO:0000313" key="9">
    <source>
        <dbReference type="Proteomes" id="UP000003294"/>
    </source>
</evidence>
<comment type="subunit">
    <text evidence="6">Homotetramer. Forms an RuvA(8)-RuvB(12)-Holliday junction (HJ) complex. HJ DNA is sandwiched between 2 RuvA tetramers; dsDNA enters through RuvA and exits via RuvB. An RuvB hexamer assembles on each DNA strand where it exits the tetramer. Each RuvB hexamer is contacted by two RuvA subunits (via domain III) on 2 adjacent RuvB subunits; this complex drives branch migration. In the full resolvosome a probable DNA-RuvA(4)-RuvB(12)-RuvC(2) complex forms which resolves the HJ.</text>
</comment>
<dbReference type="Gene3D" id="2.40.50.140">
    <property type="entry name" value="Nucleic acid-binding proteins"/>
    <property type="match status" value="1"/>
</dbReference>
<dbReference type="SUPFAM" id="SSF50249">
    <property type="entry name" value="Nucleic acid-binding proteins"/>
    <property type="match status" value="1"/>
</dbReference>
<dbReference type="HAMAP" id="MF_00031">
    <property type="entry name" value="DNA_HJ_migration_RuvA"/>
    <property type="match status" value="1"/>
</dbReference>
<dbReference type="InterPro" id="IPR013849">
    <property type="entry name" value="DNA_helicase_Holl-junc_RuvA_I"/>
</dbReference>
<dbReference type="GO" id="GO:0005524">
    <property type="term" value="F:ATP binding"/>
    <property type="evidence" value="ECO:0007669"/>
    <property type="project" value="InterPro"/>
</dbReference>
<dbReference type="InterPro" id="IPR011114">
    <property type="entry name" value="RuvA_C"/>
</dbReference>
<organism evidence="8 9">
    <name type="scientific">Neisseria cinerea ATCC 14685</name>
    <dbReference type="NCBI Taxonomy" id="546262"/>
    <lineage>
        <taxon>Bacteria</taxon>
        <taxon>Pseudomonadati</taxon>
        <taxon>Pseudomonadota</taxon>
        <taxon>Betaproteobacteria</taxon>
        <taxon>Neisseriales</taxon>
        <taxon>Neisseriaceae</taxon>
        <taxon>Neisseria</taxon>
    </lineage>
</organism>
<dbReference type="InterPro" id="IPR000085">
    <property type="entry name" value="RuvA"/>
</dbReference>
<dbReference type="InterPro" id="IPR012340">
    <property type="entry name" value="NA-bd_OB-fold"/>
</dbReference>
<dbReference type="SUPFAM" id="SSF46929">
    <property type="entry name" value="DNA helicase RuvA subunit, C-terminal domain"/>
    <property type="match status" value="1"/>
</dbReference>
<dbReference type="Pfam" id="PF01330">
    <property type="entry name" value="RuvA_N"/>
    <property type="match status" value="1"/>
</dbReference>
<feature type="domain" description="Helix-hairpin-helix DNA-binding motif class 1" evidence="7">
    <location>
        <begin position="108"/>
        <end position="127"/>
    </location>
</feature>
<dbReference type="GO" id="GO:0009378">
    <property type="term" value="F:four-way junction helicase activity"/>
    <property type="evidence" value="ECO:0007669"/>
    <property type="project" value="InterPro"/>
</dbReference>
<dbReference type="SUPFAM" id="SSF47781">
    <property type="entry name" value="RuvA domain 2-like"/>
    <property type="match status" value="1"/>
</dbReference>
<dbReference type="GO" id="GO:0006310">
    <property type="term" value="P:DNA recombination"/>
    <property type="evidence" value="ECO:0007669"/>
    <property type="project" value="UniProtKB-UniRule"/>
</dbReference>
<keyword evidence="8" id="KW-0067">ATP-binding</keyword>
<dbReference type="Gene3D" id="1.10.150.20">
    <property type="entry name" value="5' to 3' exonuclease, C-terminal subdomain"/>
    <property type="match status" value="1"/>
</dbReference>
<comment type="subcellular location">
    <subcellularLocation>
        <location evidence="6">Cytoplasm</location>
    </subcellularLocation>
</comment>
<dbReference type="InterPro" id="IPR003583">
    <property type="entry name" value="Hlx-hairpin-Hlx_DNA-bd_motif"/>
</dbReference>
<evidence type="ECO:0000256" key="6">
    <source>
        <dbReference type="HAMAP-Rule" id="MF_00031"/>
    </source>
</evidence>
<keyword evidence="8" id="KW-0378">Hydrolase</keyword>
<comment type="domain">
    <text evidence="6">Has three domains with a flexible linker between the domains II and III and assumes an 'L' shape. Domain III is highly mobile and contacts RuvB.</text>
</comment>
<dbReference type="Pfam" id="PF07499">
    <property type="entry name" value="RuvA_C"/>
    <property type="match status" value="1"/>
</dbReference>
<protein>
    <recommendedName>
        <fullName evidence="6">Holliday junction branch migration complex subunit RuvA</fullName>
    </recommendedName>
</protein>
<dbReference type="GO" id="GO:0006281">
    <property type="term" value="P:DNA repair"/>
    <property type="evidence" value="ECO:0007669"/>
    <property type="project" value="UniProtKB-UniRule"/>
</dbReference>
<dbReference type="GO" id="GO:0005737">
    <property type="term" value="C:cytoplasm"/>
    <property type="evidence" value="ECO:0007669"/>
    <property type="project" value="UniProtKB-SubCell"/>
</dbReference>
<dbReference type="RefSeq" id="WP_003676967.1">
    <property type="nucleotide sequence ID" value="NZ_ACDY02000007.1"/>
</dbReference>
<feature type="region of interest" description="Domain I" evidence="6">
    <location>
        <begin position="1"/>
        <end position="64"/>
    </location>
</feature>
<evidence type="ECO:0000256" key="3">
    <source>
        <dbReference type="ARBA" id="ARBA00023125"/>
    </source>
</evidence>
<keyword evidence="4 6" id="KW-0233">DNA recombination</keyword>
<keyword evidence="1 6" id="KW-0963">Cytoplasm</keyword>
<name>D0W3T9_NEICI</name>
<evidence type="ECO:0000259" key="7">
    <source>
        <dbReference type="SMART" id="SM00278"/>
    </source>
</evidence>
<dbReference type="GO" id="GO:0000400">
    <property type="term" value="F:four-way junction DNA binding"/>
    <property type="evidence" value="ECO:0007669"/>
    <property type="project" value="UniProtKB-UniRule"/>
</dbReference>
<evidence type="ECO:0000256" key="2">
    <source>
        <dbReference type="ARBA" id="ARBA00022763"/>
    </source>
</evidence>
<dbReference type="EMBL" id="ACDY02000007">
    <property type="protein sequence ID" value="EEZ71487.1"/>
    <property type="molecule type" value="Genomic_DNA"/>
</dbReference>
<keyword evidence="8" id="KW-0547">Nucleotide-binding</keyword>
<sequence length="194" mass="20852">MISRLTGKLVEKTPPQIVIDVNGVGYEADVSMQTFYNLPPLGETVQVFTQLVVREDAHLLFGFATAEERKTFRQLIKVSGIGAKTALGILSAMTADELAQAVAEEDVKRLSSAPGIGKKTAERMVLELRGKLITHTVTDGLFATPSENDETNDIVSTLLALGYSEREAKAAVKGIPKGTDVGEGVRLALKNLLK</sequence>
<feature type="region of interest" description="Domain III" evidence="6">
    <location>
        <begin position="146"/>
        <end position="194"/>
    </location>
</feature>
<feature type="domain" description="Helix-hairpin-helix DNA-binding motif class 1" evidence="7">
    <location>
        <begin position="73"/>
        <end position="92"/>
    </location>
</feature>
<evidence type="ECO:0000313" key="8">
    <source>
        <dbReference type="EMBL" id="EEZ71487.1"/>
    </source>
</evidence>
<keyword evidence="5 6" id="KW-0234">DNA repair</keyword>
<evidence type="ECO:0000256" key="4">
    <source>
        <dbReference type="ARBA" id="ARBA00023172"/>
    </source>
</evidence>
<comment type="similarity">
    <text evidence="6">Belongs to the RuvA family.</text>
</comment>
<comment type="caution">
    <text evidence="6">Lacks conserved residue(s) required for the propagation of feature annotation.</text>
</comment>
<gene>
    <name evidence="6 8" type="primary">ruvA</name>
    <name evidence="8" type="ORF">NEICINOT_04330</name>
</gene>
<evidence type="ECO:0000256" key="5">
    <source>
        <dbReference type="ARBA" id="ARBA00023204"/>
    </source>
</evidence>
<keyword evidence="8" id="KW-0347">Helicase</keyword>
<dbReference type="InterPro" id="IPR010994">
    <property type="entry name" value="RuvA_2-like"/>
</dbReference>
<dbReference type="Pfam" id="PF14520">
    <property type="entry name" value="HHH_5"/>
    <property type="match status" value="1"/>
</dbReference>
<dbReference type="GO" id="GO:0048476">
    <property type="term" value="C:Holliday junction resolvase complex"/>
    <property type="evidence" value="ECO:0007669"/>
    <property type="project" value="UniProtKB-UniRule"/>
</dbReference>
<dbReference type="InterPro" id="IPR036267">
    <property type="entry name" value="RuvA_C_sf"/>
</dbReference>
<accession>D0W3T9</accession>
<dbReference type="CDD" id="cd14332">
    <property type="entry name" value="UBA_RuvA_C"/>
    <property type="match status" value="1"/>
</dbReference>
<dbReference type="SMART" id="SM00278">
    <property type="entry name" value="HhH1"/>
    <property type="match status" value="2"/>
</dbReference>
<reference evidence="8 9" key="1">
    <citation type="submission" date="2009-10" db="EMBL/GenBank/DDBJ databases">
        <authorList>
            <person name="Weinstock G."/>
            <person name="Sodergren E."/>
            <person name="Clifton S."/>
            <person name="Fulton L."/>
            <person name="Fulton B."/>
            <person name="Courtney L."/>
            <person name="Fronick C."/>
            <person name="Harrison M."/>
            <person name="Strong C."/>
            <person name="Farmer C."/>
            <person name="Delahaunty K."/>
            <person name="Markovic C."/>
            <person name="Hall O."/>
            <person name="Minx P."/>
            <person name="Tomlinson C."/>
            <person name="Mitreva M."/>
            <person name="Nelson J."/>
            <person name="Hou S."/>
            <person name="Wollam A."/>
            <person name="Pepin K.H."/>
            <person name="Johnson M."/>
            <person name="Bhonagiri V."/>
            <person name="Nash W.E."/>
            <person name="Warren W."/>
            <person name="Chinwalla A."/>
            <person name="Mardis E.R."/>
            <person name="Wilson R.K."/>
        </authorList>
    </citation>
    <scope>NUCLEOTIDE SEQUENCE [LARGE SCALE GENOMIC DNA]</scope>
    <source>
        <strain evidence="8 9">ATCC 14685</strain>
    </source>
</reference>
<keyword evidence="2 6" id="KW-0227">DNA damage</keyword>
<dbReference type="Proteomes" id="UP000003294">
    <property type="component" value="Unassembled WGS sequence"/>
</dbReference>
<dbReference type="OrthoDB" id="5293449at2"/>
<dbReference type="GO" id="GO:0016787">
    <property type="term" value="F:hydrolase activity"/>
    <property type="evidence" value="ECO:0007669"/>
    <property type="project" value="UniProtKB-KW"/>
</dbReference>
<dbReference type="Gene3D" id="1.10.8.10">
    <property type="entry name" value="DNA helicase RuvA subunit, C-terminal domain"/>
    <property type="match status" value="1"/>
</dbReference>
<comment type="function">
    <text evidence="6">The RuvA-RuvB-RuvC complex processes Holliday junction (HJ) DNA during genetic recombination and DNA repair, while the RuvA-RuvB complex plays an important role in the rescue of blocked DNA replication forks via replication fork reversal (RFR). RuvA specifically binds to HJ cruciform DNA, conferring on it an open structure. The RuvB hexamer acts as an ATP-dependent pump, pulling dsDNA into and through the RuvAB complex. HJ branch migration allows RuvC to scan DNA until it finds its consensus sequence, where it cleaves and resolves the cruciform DNA.</text>
</comment>
<dbReference type="AlphaFoldDB" id="D0W3T9"/>
<evidence type="ECO:0000256" key="1">
    <source>
        <dbReference type="ARBA" id="ARBA00022490"/>
    </source>
</evidence>